<dbReference type="EMBL" id="JBHSDP010000015">
    <property type="protein sequence ID" value="MFC4329290.1"/>
    <property type="molecule type" value="Genomic_DNA"/>
</dbReference>
<evidence type="ECO:0000256" key="1">
    <source>
        <dbReference type="SAM" id="MobiDB-lite"/>
    </source>
</evidence>
<evidence type="ECO:0000313" key="3">
    <source>
        <dbReference type="Proteomes" id="UP001595824"/>
    </source>
</evidence>
<protein>
    <submittedName>
        <fullName evidence="2">Uncharacterized protein</fullName>
    </submittedName>
</protein>
<dbReference type="Proteomes" id="UP001595824">
    <property type="component" value="Unassembled WGS sequence"/>
</dbReference>
<keyword evidence="3" id="KW-1185">Reference proteome</keyword>
<feature type="region of interest" description="Disordered" evidence="1">
    <location>
        <begin position="42"/>
        <end position="74"/>
    </location>
</feature>
<name>A0ABV8TF47_9ACTN</name>
<gene>
    <name evidence="2" type="ORF">ACFPC0_16015</name>
</gene>
<evidence type="ECO:0000313" key="2">
    <source>
        <dbReference type="EMBL" id="MFC4329290.1"/>
    </source>
</evidence>
<reference evidence="3" key="1">
    <citation type="journal article" date="2019" name="Int. J. Syst. Evol. Microbiol.">
        <title>The Global Catalogue of Microorganisms (GCM) 10K type strain sequencing project: providing services to taxonomists for standard genome sequencing and annotation.</title>
        <authorList>
            <consortium name="The Broad Institute Genomics Platform"/>
            <consortium name="The Broad Institute Genome Sequencing Center for Infectious Disease"/>
            <person name="Wu L."/>
            <person name="Ma J."/>
        </authorList>
    </citation>
    <scope>NUCLEOTIDE SEQUENCE [LARGE SCALE GENOMIC DNA]</scope>
    <source>
        <strain evidence="3">PCU 347</strain>
    </source>
</reference>
<accession>A0ABV8TF47</accession>
<organism evidence="2 3">
    <name type="scientific">Streptomyces andamanensis</name>
    <dbReference type="NCBI Taxonomy" id="1565035"/>
    <lineage>
        <taxon>Bacteria</taxon>
        <taxon>Bacillati</taxon>
        <taxon>Actinomycetota</taxon>
        <taxon>Actinomycetes</taxon>
        <taxon>Kitasatosporales</taxon>
        <taxon>Streptomycetaceae</taxon>
        <taxon>Streptomyces</taxon>
    </lineage>
</organism>
<dbReference type="RefSeq" id="WP_381739748.1">
    <property type="nucleotide sequence ID" value="NZ_JBHSDP010000015.1"/>
</dbReference>
<comment type="caution">
    <text evidence="2">The sequence shown here is derived from an EMBL/GenBank/DDBJ whole genome shotgun (WGS) entry which is preliminary data.</text>
</comment>
<sequence length="74" mass="7988">MSVDDREETGPRARTEDVSLLGTLVGQDVTARAQILTAWRPGLPVGHTPAHFTPYASRAPRPPDASRVPGARTR</sequence>
<proteinExistence type="predicted"/>